<dbReference type="InterPro" id="IPR020568">
    <property type="entry name" value="Ribosomal_Su5_D2-typ_SF"/>
</dbReference>
<keyword evidence="2 4" id="KW-0689">Ribosomal protein</keyword>
<dbReference type="InterPro" id="IPR014721">
    <property type="entry name" value="Ribsml_uS5_D2-typ_fold_subgr"/>
</dbReference>
<sequence length="64" mass="7176">MSSTQSVQCFGKKRTATAVAQCKAGKGLVKVNGKPLSLVQPEILRFKERPVGKRRNWEDWDMGK</sequence>
<evidence type="ECO:0000256" key="1">
    <source>
        <dbReference type="ARBA" id="ARBA00005251"/>
    </source>
</evidence>
<protein>
    <submittedName>
        <fullName evidence="4">40S ribosomal protein S16</fullName>
    </submittedName>
</protein>
<dbReference type="GO" id="GO:0006412">
    <property type="term" value="P:translation"/>
    <property type="evidence" value="ECO:0007669"/>
    <property type="project" value="InterPro"/>
</dbReference>
<dbReference type="Proteomes" id="UP000007174">
    <property type="component" value="Unassembled WGS sequence"/>
</dbReference>
<dbReference type="Gene3D" id="3.30.230.10">
    <property type="match status" value="1"/>
</dbReference>
<dbReference type="HOGENOM" id="CLU_2867548_0_0_1"/>
<comment type="similarity">
    <text evidence="1">Belongs to the universal ribosomal protein uS9 family.</text>
</comment>
<dbReference type="GO" id="GO:0000462">
    <property type="term" value="P:maturation of SSU-rRNA from tricistronic rRNA transcript (SSU-rRNA, 5.8S rRNA, LSU-rRNA)"/>
    <property type="evidence" value="ECO:0007669"/>
    <property type="project" value="TreeGrafter"/>
</dbReference>
<evidence type="ECO:0000256" key="3">
    <source>
        <dbReference type="ARBA" id="ARBA00023274"/>
    </source>
</evidence>
<dbReference type="GO" id="GO:0003723">
    <property type="term" value="F:RNA binding"/>
    <property type="evidence" value="ECO:0007669"/>
    <property type="project" value="TreeGrafter"/>
</dbReference>
<reference evidence="5" key="1">
    <citation type="journal article" date="2012" name="Nat. Genet.">
        <title>Lifestyle transitions in plant pathogenic Colletotrichum fungi deciphered by genome and transcriptome analyses.</title>
        <authorList>
            <person name="O'Connell R.J."/>
            <person name="Thon M.R."/>
            <person name="Hacquard S."/>
            <person name="Amyotte S.G."/>
            <person name="Kleemann J."/>
            <person name="Torres M.F."/>
            <person name="Damm U."/>
            <person name="Buiate E.A."/>
            <person name="Epstein L."/>
            <person name="Alkan N."/>
            <person name="Altmueller J."/>
            <person name="Alvarado-Balderrama L."/>
            <person name="Bauser C.A."/>
            <person name="Becker C."/>
            <person name="Birren B.W."/>
            <person name="Chen Z."/>
            <person name="Choi J."/>
            <person name="Crouch J.A."/>
            <person name="Duvick J.P."/>
            <person name="Farman M.A."/>
            <person name="Gan P."/>
            <person name="Heiman D."/>
            <person name="Henrissat B."/>
            <person name="Howard R.J."/>
            <person name="Kabbage M."/>
            <person name="Koch C."/>
            <person name="Kracher B."/>
            <person name="Kubo Y."/>
            <person name="Law A.D."/>
            <person name="Lebrun M.-H."/>
            <person name="Lee Y.-H."/>
            <person name="Miyara I."/>
            <person name="Moore N."/>
            <person name="Neumann U."/>
            <person name="Nordstroem K."/>
            <person name="Panaccione D.G."/>
            <person name="Panstruga R."/>
            <person name="Place M."/>
            <person name="Proctor R.H."/>
            <person name="Prusky D."/>
            <person name="Rech G."/>
            <person name="Reinhardt R."/>
            <person name="Rollins J.A."/>
            <person name="Rounsley S."/>
            <person name="Schardl C.L."/>
            <person name="Schwartz D.C."/>
            <person name="Shenoy N."/>
            <person name="Shirasu K."/>
            <person name="Sikhakolli U.R."/>
            <person name="Stueber K."/>
            <person name="Sukno S.A."/>
            <person name="Sweigard J.A."/>
            <person name="Takano Y."/>
            <person name="Takahara H."/>
            <person name="Trail F."/>
            <person name="van der Does H.C."/>
            <person name="Voll L.M."/>
            <person name="Will I."/>
            <person name="Young S."/>
            <person name="Zeng Q."/>
            <person name="Zhang J."/>
            <person name="Zhou S."/>
            <person name="Dickman M.B."/>
            <person name="Schulze-Lefert P."/>
            <person name="Ver Loren van Themaat E."/>
            <person name="Ma L.-J."/>
            <person name="Vaillancourt L.J."/>
        </authorList>
    </citation>
    <scope>NUCLEOTIDE SEQUENCE [LARGE SCALE GENOMIC DNA]</scope>
    <source>
        <strain evidence="5">IMI 349063</strain>
    </source>
</reference>
<dbReference type="GO" id="GO:0022627">
    <property type="term" value="C:cytosolic small ribosomal subunit"/>
    <property type="evidence" value="ECO:0007669"/>
    <property type="project" value="TreeGrafter"/>
</dbReference>
<proteinExistence type="inferred from homology"/>
<dbReference type="EMBL" id="CACQ02001257">
    <property type="protein sequence ID" value="CCF34752.1"/>
    <property type="molecule type" value="Genomic_DNA"/>
</dbReference>
<gene>
    <name evidence="4" type="ORF">CH063_01195</name>
</gene>
<evidence type="ECO:0000313" key="4">
    <source>
        <dbReference type="EMBL" id="CCF34752.1"/>
    </source>
</evidence>
<evidence type="ECO:0000256" key="2">
    <source>
        <dbReference type="ARBA" id="ARBA00022980"/>
    </source>
</evidence>
<evidence type="ECO:0000313" key="5">
    <source>
        <dbReference type="Proteomes" id="UP000007174"/>
    </source>
</evidence>
<dbReference type="VEuPathDB" id="FungiDB:CH63R_02010"/>
<dbReference type="SUPFAM" id="SSF54211">
    <property type="entry name" value="Ribosomal protein S5 domain 2-like"/>
    <property type="match status" value="1"/>
</dbReference>
<dbReference type="eggNOG" id="KOG1753">
    <property type="taxonomic scope" value="Eukaryota"/>
</dbReference>
<dbReference type="PANTHER" id="PTHR21569">
    <property type="entry name" value="RIBOSOMAL PROTEIN S9"/>
    <property type="match status" value="1"/>
</dbReference>
<organism evidence="4 5">
    <name type="scientific">Colletotrichum higginsianum (strain IMI 349063)</name>
    <name type="common">Crucifer anthracnose fungus</name>
    <dbReference type="NCBI Taxonomy" id="759273"/>
    <lineage>
        <taxon>Eukaryota</taxon>
        <taxon>Fungi</taxon>
        <taxon>Dikarya</taxon>
        <taxon>Ascomycota</taxon>
        <taxon>Pezizomycotina</taxon>
        <taxon>Sordariomycetes</taxon>
        <taxon>Hypocreomycetidae</taxon>
        <taxon>Glomerellales</taxon>
        <taxon>Glomerellaceae</taxon>
        <taxon>Colletotrichum</taxon>
        <taxon>Colletotrichum destructivum species complex</taxon>
    </lineage>
</organism>
<dbReference type="AlphaFoldDB" id="H1V3F0"/>
<dbReference type="STRING" id="759273.H1V3F0"/>
<accession>H1V3F0</accession>
<name>H1V3F0_COLHI</name>
<dbReference type="Pfam" id="PF00380">
    <property type="entry name" value="Ribosomal_S9"/>
    <property type="match status" value="1"/>
</dbReference>
<dbReference type="InterPro" id="IPR000754">
    <property type="entry name" value="Ribosomal_uS9"/>
</dbReference>
<keyword evidence="3" id="KW-0687">Ribonucleoprotein</keyword>
<dbReference type="GO" id="GO:0003735">
    <property type="term" value="F:structural constituent of ribosome"/>
    <property type="evidence" value="ECO:0007669"/>
    <property type="project" value="InterPro"/>
</dbReference>
<dbReference type="PANTHER" id="PTHR21569:SF16">
    <property type="entry name" value="RIBOSOMAL PROTEIN S16"/>
    <property type="match status" value="1"/>
</dbReference>